<evidence type="ECO:0000256" key="3">
    <source>
        <dbReference type="ARBA" id="ARBA00022989"/>
    </source>
</evidence>
<feature type="transmembrane region" description="Helical" evidence="5">
    <location>
        <begin position="289"/>
        <end position="313"/>
    </location>
</feature>
<evidence type="ECO:0000313" key="6">
    <source>
        <dbReference type="EMBL" id="QDQ42800.1"/>
    </source>
</evidence>
<dbReference type="RefSeq" id="WP_244946019.1">
    <property type="nucleotide sequence ID" value="NZ_CP037899.1"/>
</dbReference>
<evidence type="ECO:0000313" key="7">
    <source>
        <dbReference type="Proteomes" id="UP000315925"/>
    </source>
</evidence>
<feature type="transmembrane region" description="Helical" evidence="5">
    <location>
        <begin position="93"/>
        <end position="113"/>
    </location>
</feature>
<feature type="transmembrane region" description="Helical" evidence="5">
    <location>
        <begin position="422"/>
        <end position="439"/>
    </location>
</feature>
<comment type="subcellular location">
    <subcellularLocation>
        <location evidence="1">Membrane</location>
        <topology evidence="1">Multi-pass membrane protein</topology>
    </subcellularLocation>
</comment>
<feature type="transmembrane region" description="Helical" evidence="5">
    <location>
        <begin position="236"/>
        <end position="260"/>
    </location>
</feature>
<gene>
    <name evidence="6" type="ORF">kam1_1585</name>
</gene>
<dbReference type="InterPro" id="IPR050598">
    <property type="entry name" value="AminoAcid_Transporter"/>
</dbReference>
<feature type="transmembrane region" description="Helical" evidence="5">
    <location>
        <begin position="159"/>
        <end position="177"/>
    </location>
</feature>
<feature type="transmembrane region" description="Helical" evidence="5">
    <location>
        <begin position="333"/>
        <end position="351"/>
    </location>
</feature>
<dbReference type="AlphaFoldDB" id="A0A516TNH8"/>
<dbReference type="PANTHER" id="PTHR11785:SF512">
    <property type="entry name" value="SOBREMESA, ISOFORM B"/>
    <property type="match status" value="1"/>
</dbReference>
<feature type="transmembrane region" description="Helical" evidence="5">
    <location>
        <begin position="358"/>
        <end position="382"/>
    </location>
</feature>
<dbReference type="EMBL" id="CP037899">
    <property type="protein sequence ID" value="QDQ42800.1"/>
    <property type="molecule type" value="Genomic_DNA"/>
</dbReference>
<feature type="transmembrane region" description="Helical" evidence="5">
    <location>
        <begin position="197"/>
        <end position="216"/>
    </location>
</feature>
<dbReference type="PIRSF" id="PIRSF006060">
    <property type="entry name" value="AA_transporter"/>
    <property type="match status" value="1"/>
</dbReference>
<proteinExistence type="predicted"/>
<name>A0A516TNH8_9BACT</name>
<evidence type="ECO:0000256" key="4">
    <source>
        <dbReference type="ARBA" id="ARBA00023136"/>
    </source>
</evidence>
<dbReference type="GO" id="GO:0016020">
    <property type="term" value="C:membrane"/>
    <property type="evidence" value="ECO:0007669"/>
    <property type="project" value="UniProtKB-SubCell"/>
</dbReference>
<keyword evidence="2 5" id="KW-0812">Transmembrane</keyword>
<dbReference type="KEGG" id="mkc:kam1_1585"/>
<evidence type="ECO:0000256" key="5">
    <source>
        <dbReference type="SAM" id="Phobius"/>
    </source>
</evidence>
<dbReference type="PANTHER" id="PTHR11785">
    <property type="entry name" value="AMINO ACID TRANSPORTER"/>
    <property type="match status" value="1"/>
</dbReference>
<dbReference type="Gene3D" id="1.20.1740.10">
    <property type="entry name" value="Amino acid/polyamine transporter I"/>
    <property type="match status" value="1"/>
</dbReference>
<feature type="transmembrane region" description="Helical" evidence="5">
    <location>
        <begin position="394"/>
        <end position="415"/>
    </location>
</feature>
<evidence type="ECO:0000256" key="1">
    <source>
        <dbReference type="ARBA" id="ARBA00004141"/>
    </source>
</evidence>
<dbReference type="Proteomes" id="UP000315925">
    <property type="component" value="Chromosome"/>
</dbReference>
<evidence type="ECO:0000256" key="2">
    <source>
        <dbReference type="ARBA" id="ARBA00022692"/>
    </source>
</evidence>
<keyword evidence="3 5" id="KW-1133">Transmembrane helix</keyword>
<dbReference type="Pfam" id="PF13520">
    <property type="entry name" value="AA_permease_2"/>
    <property type="match status" value="1"/>
</dbReference>
<accession>A0A516TNH8</accession>
<dbReference type="STRING" id="1202785.A946_00450"/>
<feature type="transmembrane region" description="Helical" evidence="5">
    <location>
        <begin position="125"/>
        <end position="147"/>
    </location>
</feature>
<sequence>MVFSVETRKMGGEMIGLKKISALTAISIVIANMIGTGVFTTLGFQVKEIGSPFVILCIWILGGIVALSGALSYAELGAIFQRSGGEYLFLSKIYHPMVGFLAGWLSVTVGFAAPSAATAMALGKYFHYVFPMIPPLWISCCVSVLVYALHLRSLRWESIFQNIFILVEIFLILFFIVSGIEHVERPKLDFLPKPEDLAVFFSPPFALCFIYTMYSYSGWNAAAYIAGEIENPKKNIPLALILGTTIVVIIYTFLNAVFIFSVPRDQISGQIEVGAIVARKIFGEWGSRFAGFLIGVSLISSLSAIAWTGPRVAAAIGEDYPFFRILSKRSKEGVPYVGLLLQALIMFCLLFSSSFAKIITYVEFALGLSTVVTVLGVIILRWKAPELKRFYSTWGYPLTPLLYVIIESIILLQVFRQRPVESLLGLSTFLLGAIVYFFSKKACSK</sequence>
<keyword evidence="4 5" id="KW-0472">Membrane</keyword>
<feature type="transmembrane region" description="Helical" evidence="5">
    <location>
        <begin position="20"/>
        <end position="41"/>
    </location>
</feature>
<dbReference type="GO" id="GO:0015179">
    <property type="term" value="F:L-amino acid transmembrane transporter activity"/>
    <property type="evidence" value="ECO:0007669"/>
    <property type="project" value="TreeGrafter"/>
</dbReference>
<dbReference type="InterPro" id="IPR002293">
    <property type="entry name" value="AA/rel_permease1"/>
</dbReference>
<reference evidence="7" key="1">
    <citation type="submission" date="2019-03" db="EMBL/GenBank/DDBJ databases">
        <title>Complete genome of Methylacidiphilum kamchatkense Kam1.</title>
        <authorList>
            <person name="Kruse T."/>
            <person name="Murarilal Ratnadevi C."/>
            <person name="Erikstad H.-A."/>
            <person name="Birkeland N.-K."/>
        </authorList>
    </citation>
    <scope>NUCLEOTIDE SEQUENCE [LARGE SCALE GENOMIC DNA]</scope>
    <source>
        <strain evidence="7">kam1</strain>
    </source>
</reference>
<protein>
    <submittedName>
        <fullName evidence="6">Amino acid/polyamine/organocation transporter (APC superfamily)</fullName>
    </submittedName>
</protein>
<organism evidence="6 7">
    <name type="scientific">Methylacidiphilum kamchatkense Kam1</name>
    <dbReference type="NCBI Taxonomy" id="1202785"/>
    <lineage>
        <taxon>Bacteria</taxon>
        <taxon>Pseudomonadati</taxon>
        <taxon>Verrucomicrobiota</taxon>
        <taxon>Methylacidiphilae</taxon>
        <taxon>Methylacidiphilales</taxon>
        <taxon>Methylacidiphilaceae</taxon>
        <taxon>Methylacidiphilum (ex Ratnadevi et al. 2023)</taxon>
    </lineage>
</organism>
<feature type="transmembrane region" description="Helical" evidence="5">
    <location>
        <begin position="53"/>
        <end position="73"/>
    </location>
</feature>